<feature type="transmembrane region" description="Helical" evidence="7">
    <location>
        <begin position="224"/>
        <end position="244"/>
    </location>
</feature>
<feature type="transmembrane region" description="Helical" evidence="7">
    <location>
        <begin position="81"/>
        <end position="107"/>
    </location>
</feature>
<evidence type="ECO:0000256" key="1">
    <source>
        <dbReference type="ARBA" id="ARBA00004651"/>
    </source>
</evidence>
<feature type="transmembrane region" description="Helical" evidence="7">
    <location>
        <begin position="145"/>
        <end position="164"/>
    </location>
</feature>
<dbReference type="InterPro" id="IPR020846">
    <property type="entry name" value="MFS_dom"/>
</dbReference>
<dbReference type="EMBL" id="CP065938">
    <property type="protein sequence ID" value="UWX05821.1"/>
    <property type="molecule type" value="Genomic_DNA"/>
</dbReference>
<dbReference type="Pfam" id="PF07690">
    <property type="entry name" value="MFS_1"/>
    <property type="match status" value="1"/>
</dbReference>
<feature type="transmembrane region" description="Helical" evidence="7">
    <location>
        <begin position="200"/>
        <end position="218"/>
    </location>
</feature>
<name>A0ABY5Y1Z7_9BACT</name>
<comment type="subcellular location">
    <subcellularLocation>
        <location evidence="1">Cell membrane</location>
        <topology evidence="1">Multi-pass membrane protein</topology>
    </subcellularLocation>
</comment>
<feature type="transmembrane region" description="Helical" evidence="7">
    <location>
        <begin position="402"/>
        <end position="420"/>
    </location>
</feature>
<keyword evidence="3" id="KW-1003">Cell membrane</keyword>
<evidence type="ECO:0000313" key="9">
    <source>
        <dbReference type="EMBL" id="UWX05821.1"/>
    </source>
</evidence>
<dbReference type="Gene3D" id="1.20.1250.20">
    <property type="entry name" value="MFS general substrate transporter like domains"/>
    <property type="match status" value="2"/>
</dbReference>
<keyword evidence="5 7" id="KW-1133">Transmembrane helix</keyword>
<evidence type="ECO:0000256" key="6">
    <source>
        <dbReference type="ARBA" id="ARBA00023136"/>
    </source>
</evidence>
<keyword evidence="6 7" id="KW-0472">Membrane</keyword>
<keyword evidence="2" id="KW-0813">Transport</keyword>
<dbReference type="PANTHER" id="PTHR42718">
    <property type="entry name" value="MAJOR FACILITATOR SUPERFAMILY MULTIDRUG TRANSPORTER MFSC"/>
    <property type="match status" value="1"/>
</dbReference>
<feature type="transmembrane region" description="Helical" evidence="7">
    <location>
        <begin position="170"/>
        <end position="188"/>
    </location>
</feature>
<keyword evidence="4 7" id="KW-0812">Transmembrane</keyword>
<evidence type="ECO:0000256" key="2">
    <source>
        <dbReference type="ARBA" id="ARBA00022448"/>
    </source>
</evidence>
<organism evidence="9 10">
    <name type="scientific">Taurinivorans muris</name>
    <dbReference type="NCBI Taxonomy" id="2787751"/>
    <lineage>
        <taxon>Bacteria</taxon>
        <taxon>Pseudomonadati</taxon>
        <taxon>Thermodesulfobacteriota</taxon>
        <taxon>Desulfovibrionia</taxon>
        <taxon>Desulfovibrionales</taxon>
        <taxon>Desulfovibrionaceae</taxon>
        <taxon>Taurinivorans</taxon>
    </lineage>
</organism>
<dbReference type="PANTHER" id="PTHR42718:SF46">
    <property type="entry name" value="BLR6921 PROTEIN"/>
    <property type="match status" value="1"/>
</dbReference>
<feature type="transmembrane region" description="Helical" evidence="7">
    <location>
        <begin position="265"/>
        <end position="287"/>
    </location>
</feature>
<dbReference type="InterPro" id="IPR036259">
    <property type="entry name" value="MFS_trans_sf"/>
</dbReference>
<dbReference type="PROSITE" id="PS50850">
    <property type="entry name" value="MFS"/>
    <property type="match status" value="1"/>
</dbReference>
<feature type="domain" description="Major facilitator superfamily (MFS) profile" evidence="8">
    <location>
        <begin position="14"/>
        <end position="462"/>
    </location>
</feature>
<evidence type="ECO:0000256" key="4">
    <source>
        <dbReference type="ARBA" id="ARBA00022692"/>
    </source>
</evidence>
<evidence type="ECO:0000259" key="8">
    <source>
        <dbReference type="PROSITE" id="PS50850"/>
    </source>
</evidence>
<accession>A0ABY5Y1Z7</accession>
<feature type="transmembrane region" description="Helical" evidence="7">
    <location>
        <begin position="12"/>
        <end position="36"/>
    </location>
</feature>
<dbReference type="RefSeq" id="WP_334315412.1">
    <property type="nucleotide sequence ID" value="NZ_CP065938.1"/>
</dbReference>
<feature type="transmembrane region" description="Helical" evidence="7">
    <location>
        <begin position="355"/>
        <end position="381"/>
    </location>
</feature>
<reference evidence="9" key="1">
    <citation type="submission" date="2020-12" db="EMBL/GenBank/DDBJ databases">
        <title>Taurinivorans muris gen. nov., sp. nov., fundamental and realized metabolic niche of a ubiquitous sulfidogenic bacterium in the murine intestine.</title>
        <authorList>
            <person name="Ye H."/>
            <person name="Hanson B.T."/>
            <person name="Loy A."/>
        </authorList>
    </citation>
    <scope>NUCLEOTIDE SEQUENCE</scope>
    <source>
        <strain evidence="9">LT0009</strain>
    </source>
</reference>
<evidence type="ECO:0000256" key="5">
    <source>
        <dbReference type="ARBA" id="ARBA00022989"/>
    </source>
</evidence>
<dbReference type="PRINTS" id="PR01036">
    <property type="entry name" value="TCRTETB"/>
</dbReference>
<evidence type="ECO:0000313" key="10">
    <source>
        <dbReference type="Proteomes" id="UP001058120"/>
    </source>
</evidence>
<proteinExistence type="predicted"/>
<feature type="transmembrane region" description="Helical" evidence="7">
    <location>
        <begin position="299"/>
        <end position="318"/>
    </location>
</feature>
<evidence type="ECO:0000256" key="7">
    <source>
        <dbReference type="SAM" id="Phobius"/>
    </source>
</evidence>
<keyword evidence="10" id="KW-1185">Reference proteome</keyword>
<protein>
    <submittedName>
        <fullName evidence="9">MFS transporter</fullName>
    </submittedName>
</protein>
<dbReference type="InterPro" id="IPR011701">
    <property type="entry name" value="MFS"/>
</dbReference>
<feature type="transmembrane region" description="Helical" evidence="7">
    <location>
        <begin position="48"/>
        <end position="69"/>
    </location>
</feature>
<feature type="transmembrane region" description="Helical" evidence="7">
    <location>
        <begin position="113"/>
        <end position="133"/>
    </location>
</feature>
<sequence>MPAECAPPEKVFWVYVSLWIANFFSPLLYSGVTTILPSVASDFNTSAATISLIVMLFAYSQGYFGAIGGRLSDLFGLRRMLTLGFIICFITLIGLFFSPNFFVLSIFRLFQGIGTALLISTSTAIAVNITPLYKRGSILGIMTSASYLGASLGPIIGGAIATFLTWRYLFLFLLIPNILGLILFRNALRLEWCTLDGEQFDTKGAVMLGLGTGAISLGAGLMSIYFSLIWLVPFGFVLLAFFVYMQKHTKYPIINIDLFTKAKSFTLGLIAMMVNFGATTAFIYYSTMYFQQVRNFTPLMTGFFLLFKSAAQFGIAPFSGRLADKIHPEYIVIAGLILCTASLVGTAYLDQHSSIYYIYATLFISGIGIAIFHSPCTVSSLRDIPSKDMSVASSLTATARSMGILGSQIIVSLAISHYLGKQTVNPETIPAFLQSMKFSFLFMSGVNIICIFFYCKLAYKIYKNDRMDIPS</sequence>
<feature type="transmembrane region" description="Helical" evidence="7">
    <location>
        <begin position="330"/>
        <end position="349"/>
    </location>
</feature>
<evidence type="ECO:0000256" key="3">
    <source>
        <dbReference type="ARBA" id="ARBA00022475"/>
    </source>
</evidence>
<gene>
    <name evidence="9" type="ORF">JBF11_00375</name>
</gene>
<dbReference type="CDD" id="cd17321">
    <property type="entry name" value="MFS_MMR_MDR_like"/>
    <property type="match status" value="1"/>
</dbReference>
<dbReference type="Proteomes" id="UP001058120">
    <property type="component" value="Chromosome"/>
</dbReference>
<dbReference type="SUPFAM" id="SSF103473">
    <property type="entry name" value="MFS general substrate transporter"/>
    <property type="match status" value="1"/>
</dbReference>
<feature type="transmembrane region" description="Helical" evidence="7">
    <location>
        <begin position="440"/>
        <end position="459"/>
    </location>
</feature>